<dbReference type="Proteomes" id="UP001234916">
    <property type="component" value="Chromosome"/>
</dbReference>
<evidence type="ECO:0000313" key="2">
    <source>
        <dbReference type="EMBL" id="WIM06020.1"/>
    </source>
</evidence>
<dbReference type="AlphaFoldDB" id="A0AA49FLY2"/>
<evidence type="ECO:0000259" key="1">
    <source>
        <dbReference type="Pfam" id="PF18480"/>
    </source>
</evidence>
<dbReference type="Pfam" id="PF18480">
    <property type="entry name" value="DUF5615"/>
    <property type="match status" value="1"/>
</dbReference>
<name>A0AA49FLY2_9PROT</name>
<dbReference type="EMBL" id="CP107246">
    <property type="protein sequence ID" value="WIM06020.1"/>
    <property type="molecule type" value="Genomic_DNA"/>
</dbReference>
<reference evidence="2" key="1">
    <citation type="journal article" date="2023" name="Nat. Microbiol.">
        <title>Enrichment and characterization of a nitric oxide-reducing microbial community in a continuous bioreactor.</title>
        <authorList>
            <person name="Garrido-Amador P."/>
            <person name="Stortenbeker N."/>
            <person name="Wessels H.J.C.T."/>
            <person name="Speth D.R."/>
            <person name="Garcia-Heredia I."/>
            <person name="Kartal B."/>
        </authorList>
    </citation>
    <scope>NUCLEOTIDE SEQUENCE</scope>
    <source>
        <strain evidence="2">MAG1</strain>
    </source>
</reference>
<accession>A0AA49FLY2</accession>
<organism evidence="2">
    <name type="scientific">Candidatus Nitricoxidivorans perseverans</name>
    <dbReference type="NCBI Taxonomy" id="2975601"/>
    <lineage>
        <taxon>Bacteria</taxon>
        <taxon>Pseudomonadati</taxon>
        <taxon>Pseudomonadota</taxon>
        <taxon>Betaproteobacteria</taxon>
        <taxon>Nitrosomonadales</taxon>
        <taxon>Sterolibacteriaceae</taxon>
        <taxon>Candidatus Nitricoxidivorans</taxon>
    </lineage>
</organism>
<sequence>MRLLADENFPGPVIDALIADGHDLVSVARSMAGVDDRVVLDQARAGGRWLLTFDADFGDLIFLHGCPAPPALLLFRLHPIIVADVLAAARRALDGVPEGHFAVVGRETIRVRSFRETLPRG</sequence>
<protein>
    <submittedName>
        <fullName evidence="2">DUF5615 family PIN-like protein</fullName>
    </submittedName>
</protein>
<proteinExistence type="predicted"/>
<gene>
    <name evidence="2" type="ORF">OHM77_01635</name>
</gene>
<dbReference type="InterPro" id="IPR041049">
    <property type="entry name" value="DUF5615"/>
</dbReference>
<feature type="domain" description="DUF5615" evidence="1">
    <location>
        <begin position="1"/>
        <end position="94"/>
    </location>
</feature>
<dbReference type="KEGG" id="npv:OHM77_01635"/>